<accession>A0A0A9AD59</accession>
<name>A0A0A9AD59_ARUDO</name>
<dbReference type="AlphaFoldDB" id="A0A0A9AD59"/>
<evidence type="ECO:0000313" key="1">
    <source>
        <dbReference type="EMBL" id="JAD47873.1"/>
    </source>
</evidence>
<reference evidence="1" key="2">
    <citation type="journal article" date="2015" name="Data Brief">
        <title>Shoot transcriptome of the giant reed, Arundo donax.</title>
        <authorList>
            <person name="Barrero R.A."/>
            <person name="Guerrero F.D."/>
            <person name="Moolhuijzen P."/>
            <person name="Goolsby J.A."/>
            <person name="Tidwell J."/>
            <person name="Bellgard S.E."/>
            <person name="Bellgard M.I."/>
        </authorList>
    </citation>
    <scope>NUCLEOTIDE SEQUENCE</scope>
    <source>
        <tissue evidence="1">Shoot tissue taken approximately 20 cm above the soil surface</tissue>
    </source>
</reference>
<proteinExistence type="predicted"/>
<dbReference type="EMBL" id="GBRH01250022">
    <property type="protein sequence ID" value="JAD47873.1"/>
    <property type="molecule type" value="Transcribed_RNA"/>
</dbReference>
<protein>
    <submittedName>
        <fullName evidence="1">Uncharacterized protein</fullName>
    </submittedName>
</protein>
<reference evidence="1" key="1">
    <citation type="submission" date="2014-09" db="EMBL/GenBank/DDBJ databases">
        <authorList>
            <person name="Magalhaes I.L.F."/>
            <person name="Oliveira U."/>
            <person name="Santos F.R."/>
            <person name="Vidigal T.H.D.A."/>
            <person name="Brescovit A.D."/>
            <person name="Santos A.J."/>
        </authorList>
    </citation>
    <scope>NUCLEOTIDE SEQUENCE</scope>
    <source>
        <tissue evidence="1">Shoot tissue taken approximately 20 cm above the soil surface</tissue>
    </source>
</reference>
<sequence length="38" mass="4203">MIVPVRVALGHHRSGRWRGSELCSLSFAAYYIPIQSGS</sequence>
<organism evidence="1">
    <name type="scientific">Arundo donax</name>
    <name type="common">Giant reed</name>
    <name type="synonym">Donax arundinaceus</name>
    <dbReference type="NCBI Taxonomy" id="35708"/>
    <lineage>
        <taxon>Eukaryota</taxon>
        <taxon>Viridiplantae</taxon>
        <taxon>Streptophyta</taxon>
        <taxon>Embryophyta</taxon>
        <taxon>Tracheophyta</taxon>
        <taxon>Spermatophyta</taxon>
        <taxon>Magnoliopsida</taxon>
        <taxon>Liliopsida</taxon>
        <taxon>Poales</taxon>
        <taxon>Poaceae</taxon>
        <taxon>PACMAD clade</taxon>
        <taxon>Arundinoideae</taxon>
        <taxon>Arundineae</taxon>
        <taxon>Arundo</taxon>
    </lineage>
</organism>